<dbReference type="SUPFAM" id="SSF55874">
    <property type="entry name" value="ATPase domain of HSP90 chaperone/DNA topoisomerase II/histidine kinase"/>
    <property type="match status" value="1"/>
</dbReference>
<keyword evidence="4" id="KW-0808">Transferase</keyword>
<keyword evidence="7" id="KW-1133">Transmembrane helix</keyword>
<evidence type="ECO:0000256" key="3">
    <source>
        <dbReference type="ARBA" id="ARBA00022553"/>
    </source>
</evidence>
<dbReference type="InterPro" id="IPR036097">
    <property type="entry name" value="HisK_dim/P_sf"/>
</dbReference>
<feature type="transmembrane region" description="Helical" evidence="7">
    <location>
        <begin position="264"/>
        <end position="286"/>
    </location>
</feature>
<dbReference type="PRINTS" id="PR00344">
    <property type="entry name" value="BCTRLSENSOR"/>
</dbReference>
<evidence type="ECO:0000256" key="2">
    <source>
        <dbReference type="ARBA" id="ARBA00012438"/>
    </source>
</evidence>
<evidence type="ECO:0000256" key="1">
    <source>
        <dbReference type="ARBA" id="ARBA00000085"/>
    </source>
</evidence>
<dbReference type="EMBL" id="JAUJEA010000003">
    <property type="protein sequence ID" value="MDN5201612.1"/>
    <property type="molecule type" value="Genomic_DNA"/>
</dbReference>
<evidence type="ECO:0000313" key="9">
    <source>
        <dbReference type="EMBL" id="MDN5201612.1"/>
    </source>
</evidence>
<dbReference type="Gene3D" id="1.10.287.130">
    <property type="match status" value="1"/>
</dbReference>
<dbReference type="PANTHER" id="PTHR45453">
    <property type="entry name" value="PHOSPHATE REGULON SENSOR PROTEIN PHOR"/>
    <property type="match status" value="1"/>
</dbReference>
<dbReference type="SUPFAM" id="SSF47384">
    <property type="entry name" value="Homodimeric domain of signal transducing histidine kinase"/>
    <property type="match status" value="1"/>
</dbReference>
<evidence type="ECO:0000256" key="7">
    <source>
        <dbReference type="SAM" id="Phobius"/>
    </source>
</evidence>
<dbReference type="EC" id="2.7.13.3" evidence="2"/>
<comment type="catalytic activity">
    <reaction evidence="1">
        <text>ATP + protein L-histidine = ADP + protein N-phospho-L-histidine.</text>
        <dbReference type="EC" id="2.7.13.3"/>
    </reaction>
</comment>
<keyword evidence="7" id="KW-0812">Transmembrane</keyword>
<dbReference type="SMART" id="SM00387">
    <property type="entry name" value="HATPase_c"/>
    <property type="match status" value="1"/>
</dbReference>
<evidence type="ECO:0000259" key="8">
    <source>
        <dbReference type="PROSITE" id="PS50109"/>
    </source>
</evidence>
<accession>A0ABT8KLN1</accession>
<dbReference type="SMART" id="SM00388">
    <property type="entry name" value="HisKA"/>
    <property type="match status" value="1"/>
</dbReference>
<dbReference type="InterPro" id="IPR003661">
    <property type="entry name" value="HisK_dim/P_dom"/>
</dbReference>
<dbReference type="InterPro" id="IPR005467">
    <property type="entry name" value="His_kinase_dom"/>
</dbReference>
<gene>
    <name evidence="9" type="ORF">QQ008_09575</name>
</gene>
<dbReference type="InterPro" id="IPR050351">
    <property type="entry name" value="BphY/WalK/GraS-like"/>
</dbReference>
<dbReference type="Gene3D" id="3.30.565.10">
    <property type="entry name" value="Histidine kinase-like ATPase, C-terminal domain"/>
    <property type="match status" value="1"/>
</dbReference>
<dbReference type="InterPro" id="IPR036890">
    <property type="entry name" value="HATPase_C_sf"/>
</dbReference>
<dbReference type="Proteomes" id="UP001172082">
    <property type="component" value="Unassembled WGS sequence"/>
</dbReference>
<reference evidence="9" key="1">
    <citation type="submission" date="2023-06" db="EMBL/GenBank/DDBJ databases">
        <title>Genomic of Parafulvivirga corallium.</title>
        <authorList>
            <person name="Wang G."/>
        </authorList>
    </citation>
    <scope>NUCLEOTIDE SEQUENCE</scope>
    <source>
        <strain evidence="9">BMA10</strain>
    </source>
</reference>
<keyword evidence="10" id="KW-1185">Reference proteome</keyword>
<protein>
    <recommendedName>
        <fullName evidence="2">histidine kinase</fullName>
        <ecNumber evidence="2">2.7.13.3</ecNumber>
    </recommendedName>
</protein>
<evidence type="ECO:0000256" key="4">
    <source>
        <dbReference type="ARBA" id="ARBA00022679"/>
    </source>
</evidence>
<dbReference type="CDD" id="cd00075">
    <property type="entry name" value="HATPase"/>
    <property type="match status" value="1"/>
</dbReference>
<dbReference type="PROSITE" id="PS50109">
    <property type="entry name" value="HIS_KIN"/>
    <property type="match status" value="1"/>
</dbReference>
<evidence type="ECO:0000256" key="5">
    <source>
        <dbReference type="ARBA" id="ARBA00022777"/>
    </source>
</evidence>
<dbReference type="CDD" id="cd00082">
    <property type="entry name" value="HisKA"/>
    <property type="match status" value="1"/>
</dbReference>
<evidence type="ECO:0000313" key="10">
    <source>
        <dbReference type="Proteomes" id="UP001172082"/>
    </source>
</evidence>
<keyword evidence="3" id="KW-0597">Phosphoprotein</keyword>
<dbReference type="GO" id="GO:0016301">
    <property type="term" value="F:kinase activity"/>
    <property type="evidence" value="ECO:0007669"/>
    <property type="project" value="UniProtKB-KW"/>
</dbReference>
<dbReference type="Pfam" id="PF02518">
    <property type="entry name" value="HATPase_c"/>
    <property type="match status" value="1"/>
</dbReference>
<keyword evidence="5 9" id="KW-0418">Kinase</keyword>
<sequence>MSIALLGLVSFQLYWIKNALNINEARFKQDVHGALEAVTQKLEREEALFVTLSNLNSQFTFSGPTKITSDTIELFESTFQRKFIDRKHTNVDSIHHTSTPFLSFQIKTDDDFSISAKVKTPDAVEGSEIKKEMTFFKKNYPDEKEFREFAEKDFKKVIKKTEMFQESLWVLLSGEKSIHNRVDPERLDSLLHLEFDNKGIDIAFDYGVLSDDSNEFIFSKINDDHLKLRKTELKASLFPNDIVHNSSYLLVNFPDQNSFLIKKIWLTLTSSVILILIIVFCFAYAITTIIRQKKLSEIKNDFINNMTHEFKTPISTVSLACEALQDNDLKQNESIRERYMGIIRDENKRLGMQVEKVLQIATLDKKEFELKLTKVNIHDIIESSLETINLQVQKKGGTTTKSLAAQNAIITADEIHLSNIINNLLDNANKYSPENPDITIKTENNKEGVIIKIIDQGIGIAKDSLNKIFDKFYRVPTGNIHDVKGFGLGLAYVKTMVEAHGGRINVKSELNKGSIFELFFPYPYE</sequence>
<keyword evidence="7" id="KW-0472">Membrane</keyword>
<dbReference type="Pfam" id="PF00512">
    <property type="entry name" value="HisKA"/>
    <property type="match status" value="1"/>
</dbReference>
<feature type="domain" description="Histidine kinase" evidence="8">
    <location>
        <begin position="305"/>
        <end position="524"/>
    </location>
</feature>
<comment type="caution">
    <text evidence="9">The sequence shown here is derived from an EMBL/GenBank/DDBJ whole genome shotgun (WGS) entry which is preliminary data.</text>
</comment>
<keyword evidence="6" id="KW-0902">Two-component regulatory system</keyword>
<organism evidence="9 10">
    <name type="scientific">Splendidivirga corallicola</name>
    <dbReference type="NCBI Taxonomy" id="3051826"/>
    <lineage>
        <taxon>Bacteria</taxon>
        <taxon>Pseudomonadati</taxon>
        <taxon>Bacteroidota</taxon>
        <taxon>Cytophagia</taxon>
        <taxon>Cytophagales</taxon>
        <taxon>Splendidivirgaceae</taxon>
        <taxon>Splendidivirga</taxon>
    </lineage>
</organism>
<dbReference type="InterPro" id="IPR004358">
    <property type="entry name" value="Sig_transdc_His_kin-like_C"/>
</dbReference>
<proteinExistence type="predicted"/>
<dbReference type="InterPro" id="IPR003594">
    <property type="entry name" value="HATPase_dom"/>
</dbReference>
<name>A0ABT8KLN1_9BACT</name>
<dbReference type="PANTHER" id="PTHR45453:SF1">
    <property type="entry name" value="PHOSPHATE REGULON SENSOR PROTEIN PHOR"/>
    <property type="match status" value="1"/>
</dbReference>
<evidence type="ECO:0000256" key="6">
    <source>
        <dbReference type="ARBA" id="ARBA00023012"/>
    </source>
</evidence>